<dbReference type="AlphaFoldDB" id="A0A1G8VUL5"/>
<protein>
    <submittedName>
        <fullName evidence="1">Uncharacterized protein</fullName>
    </submittedName>
</protein>
<accession>A0A1G8VUL5</accession>
<evidence type="ECO:0000313" key="2">
    <source>
        <dbReference type="Proteomes" id="UP000199382"/>
    </source>
</evidence>
<proteinExistence type="predicted"/>
<keyword evidence="2" id="KW-1185">Reference proteome</keyword>
<dbReference type="STRING" id="571298.SAMN04488026_102227"/>
<sequence length="63" mass="6869">MTVTQIEADATPDRVSRRRAGLTVVGCGATLVFPGGDVVGLRSDDAKARHFYPERHDWEAEIA</sequence>
<dbReference type="OrthoDB" id="7330247at2"/>
<dbReference type="RefSeq" id="WP_093156012.1">
    <property type="nucleotide sequence ID" value="NZ_FNEK01000022.1"/>
</dbReference>
<evidence type="ECO:0000313" key="1">
    <source>
        <dbReference type="EMBL" id="SDJ69155.1"/>
    </source>
</evidence>
<reference evidence="1 2" key="1">
    <citation type="submission" date="2016-10" db="EMBL/GenBank/DDBJ databases">
        <authorList>
            <person name="de Groot N.N."/>
        </authorList>
    </citation>
    <scope>NUCLEOTIDE SEQUENCE [LARGE SCALE GENOMIC DNA]</scope>
    <source>
        <strain evidence="1 2">DSM 25294</strain>
    </source>
</reference>
<dbReference type="EMBL" id="FNEK01000022">
    <property type="protein sequence ID" value="SDJ69155.1"/>
    <property type="molecule type" value="Genomic_DNA"/>
</dbReference>
<name>A0A1G8VUL5_9RHOB</name>
<dbReference type="Proteomes" id="UP000199382">
    <property type="component" value="Unassembled WGS sequence"/>
</dbReference>
<gene>
    <name evidence="1" type="ORF">SAMN04488026_102227</name>
</gene>
<organism evidence="1 2">
    <name type="scientific">Aliiruegeria lutimaris</name>
    <dbReference type="NCBI Taxonomy" id="571298"/>
    <lineage>
        <taxon>Bacteria</taxon>
        <taxon>Pseudomonadati</taxon>
        <taxon>Pseudomonadota</taxon>
        <taxon>Alphaproteobacteria</taxon>
        <taxon>Rhodobacterales</taxon>
        <taxon>Roseobacteraceae</taxon>
        <taxon>Aliiruegeria</taxon>
    </lineage>
</organism>